<protein>
    <recommendedName>
        <fullName evidence="4">SH3 domain-containing protein</fullName>
    </recommendedName>
</protein>
<sequence length="287" mass="30489">MEAQSDQKPRRPRVVALRRRPTPLATLTAAAVTLAAVVAPVAASAPAAAATDPSGAPVYRVYATREGLVGGTTANGHRIVTHDHFVALPSPLALSDDGQGSYSVRVCAPSTGRCEYAPVWDVGPWNIRDNYWNSAPYRERFKDLPRGVPEAQAAYLQGYNGGKDGFGRKVTNPAGIDLADGTFWDGLRLQGNAWVDVTYLWLGDGPRGTIRTGTGRPLNVRSGPGTSHPVKGMAAAGARVNIRCTVWGEWVDGHLGSTPLWNKIGPGHFVSDAYTRTGTGRPVAPPC</sequence>
<feature type="signal peptide" evidence="1">
    <location>
        <begin position="1"/>
        <end position="49"/>
    </location>
</feature>
<gene>
    <name evidence="2" type="ORF">GCM10009751_34820</name>
</gene>
<organism evidence="2 3">
    <name type="scientific">Myceligenerans crystallogenes</name>
    <dbReference type="NCBI Taxonomy" id="316335"/>
    <lineage>
        <taxon>Bacteria</taxon>
        <taxon>Bacillati</taxon>
        <taxon>Actinomycetota</taxon>
        <taxon>Actinomycetes</taxon>
        <taxon>Micrococcales</taxon>
        <taxon>Promicromonosporaceae</taxon>
        <taxon>Myceligenerans</taxon>
    </lineage>
</organism>
<feature type="chain" id="PRO_5045509759" description="SH3 domain-containing protein" evidence="1">
    <location>
        <begin position="50"/>
        <end position="287"/>
    </location>
</feature>
<evidence type="ECO:0008006" key="4">
    <source>
        <dbReference type="Google" id="ProtNLM"/>
    </source>
</evidence>
<accession>A0ABN2NJV6</accession>
<keyword evidence="3" id="KW-1185">Reference proteome</keyword>
<dbReference type="RefSeq" id="WP_344105408.1">
    <property type="nucleotide sequence ID" value="NZ_BAAANL010000008.1"/>
</dbReference>
<dbReference type="EMBL" id="BAAANL010000008">
    <property type="protein sequence ID" value="GAA1872490.1"/>
    <property type="molecule type" value="Genomic_DNA"/>
</dbReference>
<proteinExistence type="predicted"/>
<comment type="caution">
    <text evidence="2">The sequence shown here is derived from an EMBL/GenBank/DDBJ whole genome shotgun (WGS) entry which is preliminary data.</text>
</comment>
<evidence type="ECO:0000313" key="2">
    <source>
        <dbReference type="EMBL" id="GAA1872490.1"/>
    </source>
</evidence>
<dbReference type="Proteomes" id="UP001501094">
    <property type="component" value="Unassembled WGS sequence"/>
</dbReference>
<keyword evidence="1" id="KW-0732">Signal</keyword>
<evidence type="ECO:0000313" key="3">
    <source>
        <dbReference type="Proteomes" id="UP001501094"/>
    </source>
</evidence>
<evidence type="ECO:0000256" key="1">
    <source>
        <dbReference type="SAM" id="SignalP"/>
    </source>
</evidence>
<reference evidence="2 3" key="1">
    <citation type="journal article" date="2019" name="Int. J. Syst. Evol. Microbiol.">
        <title>The Global Catalogue of Microorganisms (GCM) 10K type strain sequencing project: providing services to taxonomists for standard genome sequencing and annotation.</title>
        <authorList>
            <consortium name="The Broad Institute Genomics Platform"/>
            <consortium name="The Broad Institute Genome Sequencing Center for Infectious Disease"/>
            <person name="Wu L."/>
            <person name="Ma J."/>
        </authorList>
    </citation>
    <scope>NUCLEOTIDE SEQUENCE [LARGE SCALE GENOMIC DNA]</scope>
    <source>
        <strain evidence="2 3">JCM 14326</strain>
    </source>
</reference>
<name>A0ABN2NJV6_9MICO</name>